<dbReference type="OrthoDB" id="292519at2759"/>
<reference evidence="1 2" key="1">
    <citation type="journal article" date="2006" name="Nature">
        <title>Global trends of whole-genome duplications revealed by the ciliate Paramecium tetraurelia.</title>
        <authorList>
            <consortium name="Genoscope"/>
            <person name="Aury J.-M."/>
            <person name="Jaillon O."/>
            <person name="Duret L."/>
            <person name="Noel B."/>
            <person name="Jubin C."/>
            <person name="Porcel B.M."/>
            <person name="Segurens B."/>
            <person name="Daubin V."/>
            <person name="Anthouard V."/>
            <person name="Aiach N."/>
            <person name="Arnaiz O."/>
            <person name="Billaut A."/>
            <person name="Beisson J."/>
            <person name="Blanc I."/>
            <person name="Bouhouche K."/>
            <person name="Camara F."/>
            <person name="Duharcourt S."/>
            <person name="Guigo R."/>
            <person name="Gogendeau D."/>
            <person name="Katinka M."/>
            <person name="Keller A.-M."/>
            <person name="Kissmehl R."/>
            <person name="Klotz C."/>
            <person name="Koll F."/>
            <person name="Le Moue A."/>
            <person name="Lepere C."/>
            <person name="Malinsky S."/>
            <person name="Nowacki M."/>
            <person name="Nowak J.K."/>
            <person name="Plattner H."/>
            <person name="Poulain J."/>
            <person name="Ruiz F."/>
            <person name="Serrano V."/>
            <person name="Zagulski M."/>
            <person name="Dessen P."/>
            <person name="Betermier M."/>
            <person name="Weissenbach J."/>
            <person name="Scarpelli C."/>
            <person name="Schachter V."/>
            <person name="Sperling L."/>
            <person name="Meyer E."/>
            <person name="Cohen J."/>
            <person name="Wincker P."/>
        </authorList>
    </citation>
    <scope>NUCLEOTIDE SEQUENCE [LARGE SCALE GENOMIC DNA]</scope>
    <source>
        <strain evidence="1 2">Stock d4-2</strain>
    </source>
</reference>
<gene>
    <name evidence="1" type="ORF">GSPATT00032339001</name>
</gene>
<organism evidence="1 2">
    <name type="scientific">Paramecium tetraurelia</name>
    <dbReference type="NCBI Taxonomy" id="5888"/>
    <lineage>
        <taxon>Eukaryota</taxon>
        <taxon>Sar</taxon>
        <taxon>Alveolata</taxon>
        <taxon>Ciliophora</taxon>
        <taxon>Intramacronucleata</taxon>
        <taxon>Oligohymenophorea</taxon>
        <taxon>Peniculida</taxon>
        <taxon>Parameciidae</taxon>
        <taxon>Paramecium</taxon>
    </lineage>
</organism>
<evidence type="ECO:0000313" key="2">
    <source>
        <dbReference type="Proteomes" id="UP000000600"/>
    </source>
</evidence>
<dbReference type="GeneID" id="5015289"/>
<evidence type="ECO:0000313" key="1">
    <source>
        <dbReference type="EMBL" id="CAK62107.1"/>
    </source>
</evidence>
<dbReference type="OMA" id="QFYHWAV"/>
<dbReference type="KEGG" id="ptm:GSPATT00032339001"/>
<dbReference type="InParanoid" id="A0BU90"/>
<proteinExistence type="predicted"/>
<dbReference type="AlphaFoldDB" id="A0BU90"/>
<protein>
    <submittedName>
        <fullName evidence="1">Uncharacterized protein</fullName>
    </submittedName>
</protein>
<dbReference type="HOGENOM" id="CLU_1351180_0_0_1"/>
<keyword evidence="2" id="KW-1185">Reference proteome</keyword>
<dbReference type="Proteomes" id="UP000000600">
    <property type="component" value="Unassembled WGS sequence"/>
</dbReference>
<accession>A0BU90</accession>
<dbReference type="EMBL" id="CT868018">
    <property type="protein sequence ID" value="CAK62107.1"/>
    <property type="molecule type" value="Genomic_DNA"/>
</dbReference>
<dbReference type="RefSeq" id="XP_001429505.1">
    <property type="nucleotide sequence ID" value="XM_001429468.1"/>
</dbReference>
<sequence>MIQEINLSQESNNDQKVSLIIDKKNLDLTLKFIQQLNEKRIQSSNLGTLKRRVVPFFMNQFYHWAVDKRLQSVVNYLKELKKDKESQQKKFELGDLKKMFSNQQLIIQGQQQNRKQAREAWQEFLEGYAVPSVMKNPKIKCPQTKQNYINYIPLLIEELNQIFPYNKLLSKYKSPQDYYIDINANQMILFENNSLSLFDRSLK</sequence>
<name>A0BU90_PARTE</name>